<dbReference type="PANTHER" id="PTHR44590">
    <property type="entry name" value="CARBOXYLIC ESTER HYDROLASE-RELATED"/>
    <property type="match status" value="1"/>
</dbReference>
<gene>
    <name evidence="4" type="ORF">Mgra_00003978</name>
</gene>
<keyword evidence="2" id="KW-0812">Transmembrane</keyword>
<dbReference type="InterPro" id="IPR019819">
    <property type="entry name" value="Carboxylesterase_B_CS"/>
</dbReference>
<keyword evidence="2" id="KW-1133">Transmembrane helix</keyword>
<evidence type="ECO:0000256" key="2">
    <source>
        <dbReference type="SAM" id="Phobius"/>
    </source>
</evidence>
<dbReference type="InterPro" id="IPR029058">
    <property type="entry name" value="AB_hydrolase_fold"/>
</dbReference>
<dbReference type="InterPro" id="IPR002018">
    <property type="entry name" value="CarbesteraseB"/>
</dbReference>
<evidence type="ECO:0000313" key="5">
    <source>
        <dbReference type="Proteomes" id="UP000605970"/>
    </source>
</evidence>
<dbReference type="PANTHER" id="PTHR44590:SF3">
    <property type="entry name" value="CARBOXYLESTERASE TYPE B DOMAIN-CONTAINING PROTEIN"/>
    <property type="match status" value="1"/>
</dbReference>
<proteinExistence type="predicted"/>
<sequence>MHFLRRAFESTKCPFVAAIMTTTTIVLLLGTILIVFALIVKTPPGKVFLENENNYLNEQPIAYAYTQIDDKIEQKTENHKHKNNTHRNHHKPPSLRKSHPIELTIDSGSIRGEYLTIGANEFAVFKGIPYAAPPVGSLRFQSPEPPAKWRGVMNASQYAPMCAQRQRDRPIDPLNLYRIHISEDCLYLNVFAPPQFTNDSYPTIVFLHGGRFQYGSSADYNQHAILNNFVSRKVVFISLNFRLGPMGFLSTGDSVLPGNLGLWDILLALKWVQINTHVLGEIQITFF</sequence>
<evidence type="ECO:0000313" key="4">
    <source>
        <dbReference type="EMBL" id="KAF7636584.1"/>
    </source>
</evidence>
<feature type="region of interest" description="Disordered" evidence="1">
    <location>
        <begin position="78"/>
        <end position="99"/>
    </location>
</feature>
<dbReference type="SUPFAM" id="SSF53474">
    <property type="entry name" value="alpha/beta-Hydrolases"/>
    <property type="match status" value="1"/>
</dbReference>
<dbReference type="Proteomes" id="UP000605970">
    <property type="component" value="Unassembled WGS sequence"/>
</dbReference>
<dbReference type="EMBL" id="JABEBT010000028">
    <property type="protein sequence ID" value="KAF7636584.1"/>
    <property type="molecule type" value="Genomic_DNA"/>
</dbReference>
<feature type="domain" description="Carboxylesterase type B" evidence="3">
    <location>
        <begin position="103"/>
        <end position="278"/>
    </location>
</feature>
<dbReference type="Pfam" id="PF00135">
    <property type="entry name" value="COesterase"/>
    <property type="match status" value="1"/>
</dbReference>
<dbReference type="AlphaFoldDB" id="A0A8S9ZSY7"/>
<organism evidence="4 5">
    <name type="scientific">Meloidogyne graminicola</name>
    <dbReference type="NCBI Taxonomy" id="189291"/>
    <lineage>
        <taxon>Eukaryota</taxon>
        <taxon>Metazoa</taxon>
        <taxon>Ecdysozoa</taxon>
        <taxon>Nematoda</taxon>
        <taxon>Chromadorea</taxon>
        <taxon>Rhabditida</taxon>
        <taxon>Tylenchina</taxon>
        <taxon>Tylenchomorpha</taxon>
        <taxon>Tylenchoidea</taxon>
        <taxon>Meloidogynidae</taxon>
        <taxon>Meloidogyninae</taxon>
        <taxon>Meloidogyne</taxon>
    </lineage>
</organism>
<feature type="compositionally biased region" description="Basic residues" evidence="1">
    <location>
        <begin position="78"/>
        <end position="98"/>
    </location>
</feature>
<keyword evidence="5" id="KW-1185">Reference proteome</keyword>
<protein>
    <submittedName>
        <fullName evidence="4">COesterase domain-containing protein</fullName>
    </submittedName>
</protein>
<reference evidence="4" key="1">
    <citation type="journal article" date="2020" name="Ecol. Evol.">
        <title>Genome structure and content of the rice root-knot nematode (Meloidogyne graminicola).</title>
        <authorList>
            <person name="Phan N.T."/>
            <person name="Danchin E.G.J."/>
            <person name="Klopp C."/>
            <person name="Perfus-Barbeoch L."/>
            <person name="Kozlowski D.K."/>
            <person name="Koutsovoulos G.D."/>
            <person name="Lopez-Roques C."/>
            <person name="Bouchez O."/>
            <person name="Zahm M."/>
            <person name="Besnard G."/>
            <person name="Bellafiore S."/>
        </authorList>
    </citation>
    <scope>NUCLEOTIDE SEQUENCE</scope>
    <source>
        <strain evidence="4">VN-18</strain>
    </source>
</reference>
<dbReference type="OrthoDB" id="19653at2759"/>
<dbReference type="PROSITE" id="PS00941">
    <property type="entry name" value="CARBOXYLESTERASE_B_2"/>
    <property type="match status" value="1"/>
</dbReference>
<comment type="caution">
    <text evidence="4">The sequence shown here is derived from an EMBL/GenBank/DDBJ whole genome shotgun (WGS) entry which is preliminary data.</text>
</comment>
<evidence type="ECO:0000256" key="1">
    <source>
        <dbReference type="SAM" id="MobiDB-lite"/>
    </source>
</evidence>
<keyword evidence="2" id="KW-0472">Membrane</keyword>
<feature type="transmembrane region" description="Helical" evidence="2">
    <location>
        <begin position="15"/>
        <end position="40"/>
    </location>
</feature>
<dbReference type="Gene3D" id="3.40.50.1820">
    <property type="entry name" value="alpha/beta hydrolase"/>
    <property type="match status" value="1"/>
</dbReference>
<accession>A0A8S9ZSY7</accession>
<evidence type="ECO:0000259" key="3">
    <source>
        <dbReference type="Pfam" id="PF00135"/>
    </source>
</evidence>
<name>A0A8S9ZSY7_9BILA</name>